<name>A0A699ZDJ3_HAELA</name>
<reference evidence="1 2" key="1">
    <citation type="submission" date="2020-02" db="EMBL/GenBank/DDBJ databases">
        <title>Draft genome sequence of Haematococcus lacustris strain NIES-144.</title>
        <authorList>
            <person name="Morimoto D."/>
            <person name="Nakagawa S."/>
            <person name="Yoshida T."/>
            <person name="Sawayama S."/>
        </authorList>
    </citation>
    <scope>NUCLEOTIDE SEQUENCE [LARGE SCALE GENOMIC DNA]</scope>
    <source>
        <strain evidence="1 2">NIES-144</strain>
    </source>
</reference>
<evidence type="ECO:0000313" key="1">
    <source>
        <dbReference type="EMBL" id="GFH16954.1"/>
    </source>
</evidence>
<dbReference type="AlphaFoldDB" id="A0A699ZDJ3"/>
<protein>
    <submittedName>
        <fullName evidence="1">Uncharacterized protein</fullName>
    </submittedName>
</protein>
<accession>A0A699ZDJ3</accession>
<dbReference type="EMBL" id="BLLF01001076">
    <property type="protein sequence ID" value="GFH16954.1"/>
    <property type="molecule type" value="Genomic_DNA"/>
</dbReference>
<keyword evidence="2" id="KW-1185">Reference proteome</keyword>
<gene>
    <name evidence="1" type="ORF">HaLaN_13480</name>
</gene>
<evidence type="ECO:0000313" key="2">
    <source>
        <dbReference type="Proteomes" id="UP000485058"/>
    </source>
</evidence>
<proteinExistence type="predicted"/>
<dbReference type="Proteomes" id="UP000485058">
    <property type="component" value="Unassembled WGS sequence"/>
</dbReference>
<comment type="caution">
    <text evidence="1">The sequence shown here is derived from an EMBL/GenBank/DDBJ whole genome shotgun (WGS) entry which is preliminary data.</text>
</comment>
<sequence length="71" mass="7193">MPGRPQWPPCPQGCQGASARTCATSPPATANKPVWAGGVSTSELLWLQLCSAVVLVCMAATNPSGGVVQAK</sequence>
<organism evidence="1 2">
    <name type="scientific">Haematococcus lacustris</name>
    <name type="common">Green alga</name>
    <name type="synonym">Haematococcus pluvialis</name>
    <dbReference type="NCBI Taxonomy" id="44745"/>
    <lineage>
        <taxon>Eukaryota</taxon>
        <taxon>Viridiplantae</taxon>
        <taxon>Chlorophyta</taxon>
        <taxon>core chlorophytes</taxon>
        <taxon>Chlorophyceae</taxon>
        <taxon>CS clade</taxon>
        <taxon>Chlamydomonadales</taxon>
        <taxon>Haematococcaceae</taxon>
        <taxon>Haematococcus</taxon>
    </lineage>
</organism>